<comment type="caution">
    <text evidence="1">The sequence shown here is derived from an EMBL/GenBank/DDBJ whole genome shotgun (WGS) entry which is preliminary data.</text>
</comment>
<dbReference type="Proteomes" id="UP000314294">
    <property type="component" value="Unassembled WGS sequence"/>
</dbReference>
<proteinExistence type="predicted"/>
<dbReference type="EMBL" id="SRLO01000118">
    <property type="protein sequence ID" value="TNN74076.1"/>
    <property type="molecule type" value="Genomic_DNA"/>
</dbReference>
<dbReference type="AlphaFoldDB" id="A0A4Z2I7Q7"/>
<accession>A0A4Z2I7Q7</accession>
<keyword evidence="2" id="KW-1185">Reference proteome</keyword>
<protein>
    <submittedName>
        <fullName evidence="1">Uncharacterized protein</fullName>
    </submittedName>
</protein>
<name>A0A4Z2I7Q7_9TELE</name>
<sequence length="127" mass="14461">MDAFCFFSRTEGHNLVTLRRMMPPLTSQFSTCSMAECSSARAGTTSRPFFTLHRSSMENRGGCSIRSAKHDHDETPSHVPGNHLLSSQLLLELLKETGRGGGRKEIRKEERYWVWWSRVGRTYLLVG</sequence>
<organism evidence="1 2">
    <name type="scientific">Liparis tanakae</name>
    <name type="common">Tanaka's snailfish</name>
    <dbReference type="NCBI Taxonomy" id="230148"/>
    <lineage>
        <taxon>Eukaryota</taxon>
        <taxon>Metazoa</taxon>
        <taxon>Chordata</taxon>
        <taxon>Craniata</taxon>
        <taxon>Vertebrata</taxon>
        <taxon>Euteleostomi</taxon>
        <taxon>Actinopterygii</taxon>
        <taxon>Neopterygii</taxon>
        <taxon>Teleostei</taxon>
        <taxon>Neoteleostei</taxon>
        <taxon>Acanthomorphata</taxon>
        <taxon>Eupercaria</taxon>
        <taxon>Perciformes</taxon>
        <taxon>Cottioidei</taxon>
        <taxon>Cottales</taxon>
        <taxon>Liparidae</taxon>
        <taxon>Liparis</taxon>
    </lineage>
</organism>
<evidence type="ECO:0000313" key="2">
    <source>
        <dbReference type="Proteomes" id="UP000314294"/>
    </source>
</evidence>
<evidence type="ECO:0000313" key="1">
    <source>
        <dbReference type="EMBL" id="TNN74076.1"/>
    </source>
</evidence>
<reference evidence="1 2" key="1">
    <citation type="submission" date="2019-03" db="EMBL/GenBank/DDBJ databases">
        <title>First draft genome of Liparis tanakae, snailfish: a comprehensive survey of snailfish specific genes.</title>
        <authorList>
            <person name="Kim W."/>
            <person name="Song I."/>
            <person name="Jeong J.-H."/>
            <person name="Kim D."/>
            <person name="Kim S."/>
            <person name="Ryu S."/>
            <person name="Song J.Y."/>
            <person name="Lee S.K."/>
        </authorList>
    </citation>
    <scope>NUCLEOTIDE SEQUENCE [LARGE SCALE GENOMIC DNA]</scope>
    <source>
        <tissue evidence="1">Muscle</tissue>
    </source>
</reference>
<gene>
    <name evidence="1" type="ORF">EYF80_015717</name>
</gene>